<dbReference type="GO" id="GO:0015562">
    <property type="term" value="F:efflux transmembrane transporter activity"/>
    <property type="evidence" value="ECO:0007669"/>
    <property type="project" value="TreeGrafter"/>
</dbReference>
<dbReference type="Gene3D" id="2.40.420.20">
    <property type="match status" value="1"/>
</dbReference>
<proteinExistence type="predicted"/>
<dbReference type="RefSeq" id="WP_136339056.1">
    <property type="nucleotide sequence ID" value="NZ_SSMD01000004.1"/>
</dbReference>
<reference evidence="2 3" key="1">
    <citation type="submission" date="2019-04" db="EMBL/GenBank/DDBJ databases">
        <title>Draft genome sequence of Youngimonas vesicularis.</title>
        <authorList>
            <person name="Hameed A."/>
        </authorList>
    </citation>
    <scope>NUCLEOTIDE SEQUENCE [LARGE SCALE GENOMIC DNA]</scope>
    <source>
        <strain evidence="2 3">CC-AMW-E</strain>
    </source>
</reference>
<gene>
    <name evidence="2" type="ORF">E7681_09515</name>
</gene>
<feature type="chain" id="PRO_5020290381" evidence="1">
    <location>
        <begin position="25"/>
        <end position="431"/>
    </location>
</feature>
<dbReference type="EMBL" id="SSMD01000004">
    <property type="protein sequence ID" value="THD73844.1"/>
    <property type="molecule type" value="Genomic_DNA"/>
</dbReference>
<dbReference type="SUPFAM" id="SSF111369">
    <property type="entry name" value="HlyD-like secretion proteins"/>
    <property type="match status" value="1"/>
</dbReference>
<protein>
    <submittedName>
        <fullName evidence="2">HlyD family efflux transporter periplasmic adaptor subunit</fullName>
    </submittedName>
</protein>
<comment type="caution">
    <text evidence="2">The sequence shown here is derived from an EMBL/GenBank/DDBJ whole genome shotgun (WGS) entry which is preliminary data.</text>
</comment>
<dbReference type="PANTHER" id="PTHR30469:SF15">
    <property type="entry name" value="HLYD FAMILY OF SECRETION PROTEINS"/>
    <property type="match status" value="1"/>
</dbReference>
<dbReference type="Gene3D" id="2.40.50.100">
    <property type="match status" value="1"/>
</dbReference>
<name>A0A4S3M990_9RHOB</name>
<dbReference type="Gene3D" id="1.10.287.470">
    <property type="entry name" value="Helix hairpin bin"/>
    <property type="match status" value="1"/>
</dbReference>
<organism evidence="2 3">
    <name type="scientific">Thalassobius vesicularis</name>
    <dbReference type="NCBI Taxonomy" id="1294297"/>
    <lineage>
        <taxon>Bacteria</taxon>
        <taxon>Pseudomonadati</taxon>
        <taxon>Pseudomonadota</taxon>
        <taxon>Alphaproteobacteria</taxon>
        <taxon>Rhodobacterales</taxon>
        <taxon>Roseobacteraceae</taxon>
        <taxon>Thalassovita</taxon>
    </lineage>
</organism>
<keyword evidence="1" id="KW-0732">Signal</keyword>
<dbReference type="Gene3D" id="2.40.30.170">
    <property type="match status" value="1"/>
</dbReference>
<evidence type="ECO:0000313" key="3">
    <source>
        <dbReference type="Proteomes" id="UP000306113"/>
    </source>
</evidence>
<dbReference type="OrthoDB" id="7811737at2"/>
<accession>A0A4S3M990</accession>
<dbReference type="PANTHER" id="PTHR30469">
    <property type="entry name" value="MULTIDRUG RESISTANCE PROTEIN MDTA"/>
    <property type="match status" value="1"/>
</dbReference>
<evidence type="ECO:0000313" key="2">
    <source>
        <dbReference type="EMBL" id="THD73844.1"/>
    </source>
</evidence>
<sequence length="431" mass="44942">MFKPLTLLSRALAFAVPVALGALAAVNADQLKQPPAGAERAPQPTVVRVVTLAPVPVVPRVSGFGTVAAARDWRGVARIEGEVVATAPELANGALAAEGTELLRLDDTDLRLTLAQIAAQMAALTVKDQTLGESRAIAEADLELSRQELTRQEKLVAEGVATQAKLEVTRRAELTARAKLTEVDNQIALNGAERAVLAAQKDVAERALAFTVLRAPYDLRVGEVSAEVGQVVTKGQVLVTGEGVEAVEIAAQFPIGRIGPLLRATGGMVTDLKARVRLPAPGHSVVWKASVDRVAEALDARTQSTAVVVRVDDPLGQAEAGQRPPLRRNTFVEVVLMAPEQQALIAPVDAVRNGRALVVKDGVLEVRKVAVAYVIGDVAVLSDGLAAGDQLVVTDPAIAVPGMAVKPAEDKALTALLAAQALGQPAKGAKK</sequence>
<feature type="signal peptide" evidence="1">
    <location>
        <begin position="1"/>
        <end position="24"/>
    </location>
</feature>
<keyword evidence="3" id="KW-1185">Reference proteome</keyword>
<dbReference type="AlphaFoldDB" id="A0A4S3M990"/>
<evidence type="ECO:0000256" key="1">
    <source>
        <dbReference type="SAM" id="SignalP"/>
    </source>
</evidence>
<dbReference type="Proteomes" id="UP000306113">
    <property type="component" value="Unassembled WGS sequence"/>
</dbReference>
<dbReference type="GO" id="GO:1990281">
    <property type="term" value="C:efflux pump complex"/>
    <property type="evidence" value="ECO:0007669"/>
    <property type="project" value="TreeGrafter"/>
</dbReference>